<comment type="caution">
    <text evidence="2">The sequence shown here is derived from an EMBL/GenBank/DDBJ whole genome shotgun (WGS) entry which is preliminary data.</text>
</comment>
<sequence length="146" mass="15351">MLALSLRQQQDAVQQFAARDGCGEQTGAGLAGQPFHGAPVGIGAQSLGQDVGVENDHRLAPSGLRMGSRCASTSSTPPRGSTRARMESNSECPSAALAASAARKMLRASSSMEWPCRSACRRSRACRSSSRSWIVMVVMARLLSGQ</sequence>
<evidence type="ECO:0000256" key="1">
    <source>
        <dbReference type="SAM" id="MobiDB-lite"/>
    </source>
</evidence>
<keyword evidence="3" id="KW-1185">Reference proteome</keyword>
<dbReference type="Proteomes" id="UP000187203">
    <property type="component" value="Unassembled WGS sequence"/>
</dbReference>
<accession>A0A1R3L1D8</accession>
<name>A0A1R3L1D8_9ROSI</name>
<reference evidence="3" key="1">
    <citation type="submission" date="2013-09" db="EMBL/GenBank/DDBJ databases">
        <title>Corchorus olitorius genome sequencing.</title>
        <authorList>
            <person name="Alam M."/>
            <person name="Haque M.S."/>
            <person name="Islam M.S."/>
            <person name="Emdad E.M."/>
            <person name="Islam M.M."/>
            <person name="Ahmed B."/>
            <person name="Halim A."/>
            <person name="Hossen Q.M.M."/>
            <person name="Hossain M.Z."/>
            <person name="Ahmed R."/>
            <person name="Khan M.M."/>
            <person name="Islam R."/>
            <person name="Rashid M.M."/>
            <person name="Khan S.A."/>
            <person name="Rahman M.S."/>
            <person name="Alam M."/>
            <person name="Yahiya A.S."/>
            <person name="Khan M.S."/>
            <person name="Azam M.S."/>
            <person name="Haque T."/>
            <person name="Lashkar M.Z.H."/>
            <person name="Akhand A.I."/>
            <person name="Morshed G."/>
            <person name="Roy S."/>
            <person name="Uddin K.S."/>
            <person name="Rabeya T."/>
            <person name="Hossain A.S."/>
            <person name="Chowdhury A."/>
            <person name="Snigdha A.R."/>
            <person name="Mortoza M.S."/>
            <person name="Matin S.A."/>
            <person name="Hoque S.M.E."/>
            <person name="Islam M.K."/>
            <person name="Roy D.K."/>
            <person name="Haider R."/>
            <person name="Moosa M.M."/>
            <person name="Elias S.M."/>
            <person name="Hasan A.M."/>
            <person name="Jahan S."/>
            <person name="Shafiuddin M."/>
            <person name="Mahmood N."/>
            <person name="Shommy N.S."/>
        </authorList>
    </citation>
    <scope>NUCLEOTIDE SEQUENCE [LARGE SCALE GENOMIC DNA]</scope>
    <source>
        <strain evidence="3">cv. O-4</strain>
    </source>
</reference>
<dbReference type="AlphaFoldDB" id="A0A1R3L1D8"/>
<proteinExistence type="predicted"/>
<protein>
    <submittedName>
        <fullName evidence="2">Cytochrome P450 3A10</fullName>
    </submittedName>
</protein>
<organism evidence="2 3">
    <name type="scientific">Corchorus olitorius</name>
    <dbReference type="NCBI Taxonomy" id="93759"/>
    <lineage>
        <taxon>Eukaryota</taxon>
        <taxon>Viridiplantae</taxon>
        <taxon>Streptophyta</taxon>
        <taxon>Embryophyta</taxon>
        <taxon>Tracheophyta</taxon>
        <taxon>Spermatophyta</taxon>
        <taxon>Magnoliopsida</taxon>
        <taxon>eudicotyledons</taxon>
        <taxon>Gunneridae</taxon>
        <taxon>Pentapetalae</taxon>
        <taxon>rosids</taxon>
        <taxon>malvids</taxon>
        <taxon>Malvales</taxon>
        <taxon>Malvaceae</taxon>
        <taxon>Grewioideae</taxon>
        <taxon>Apeibeae</taxon>
        <taxon>Corchorus</taxon>
    </lineage>
</organism>
<evidence type="ECO:0000313" key="2">
    <source>
        <dbReference type="EMBL" id="OMP13172.1"/>
    </source>
</evidence>
<dbReference type="EMBL" id="AWUE01004969">
    <property type="protein sequence ID" value="OMP13172.1"/>
    <property type="molecule type" value="Genomic_DNA"/>
</dbReference>
<feature type="compositionally biased region" description="Low complexity" evidence="1">
    <location>
        <begin position="71"/>
        <end position="83"/>
    </location>
</feature>
<evidence type="ECO:0000313" key="3">
    <source>
        <dbReference type="Proteomes" id="UP000187203"/>
    </source>
</evidence>
<gene>
    <name evidence="2" type="ORF">COLO4_02152</name>
</gene>
<feature type="region of interest" description="Disordered" evidence="1">
    <location>
        <begin position="55"/>
        <end position="92"/>
    </location>
</feature>